<dbReference type="InterPro" id="IPR017437">
    <property type="entry name" value="ATP-NAD_kinase_PpnK-typ_C"/>
</dbReference>
<dbReference type="SUPFAM" id="SSF111331">
    <property type="entry name" value="NAD kinase/diacylglycerol kinase-like"/>
    <property type="match status" value="1"/>
</dbReference>
<comment type="similarity">
    <text evidence="1">Belongs to the NAD kinase family.</text>
</comment>
<dbReference type="Pfam" id="PF01513">
    <property type="entry name" value="NAD_kinase"/>
    <property type="match status" value="1"/>
</dbReference>
<proteinExistence type="inferred from homology"/>
<evidence type="ECO:0000313" key="8">
    <source>
        <dbReference type="Proteomes" id="UP000024635"/>
    </source>
</evidence>
<evidence type="ECO:0000256" key="5">
    <source>
        <dbReference type="ARBA" id="ARBA00022857"/>
    </source>
</evidence>
<dbReference type="EMBL" id="JARK01001342">
    <property type="protein sequence ID" value="EYC29404.1"/>
    <property type="molecule type" value="Genomic_DNA"/>
</dbReference>
<dbReference type="GO" id="GO:0003951">
    <property type="term" value="F:NAD+ kinase activity"/>
    <property type="evidence" value="ECO:0007669"/>
    <property type="project" value="UniProtKB-EC"/>
</dbReference>
<dbReference type="EC" id="2.7.1.23" evidence="2"/>
<keyword evidence="4" id="KW-0418">Kinase</keyword>
<dbReference type="OrthoDB" id="185618at2759"/>
<dbReference type="InterPro" id="IPR016064">
    <property type="entry name" value="NAD/diacylglycerol_kinase_sf"/>
</dbReference>
<keyword evidence="8" id="KW-1185">Reference proteome</keyword>
<dbReference type="GO" id="GO:0006741">
    <property type="term" value="P:NADP+ biosynthetic process"/>
    <property type="evidence" value="ECO:0007669"/>
    <property type="project" value="InterPro"/>
</dbReference>
<sequence>MAAAVKIHPALITIPEAEVPSVSNPVPQFRTAVVLQKLTRLDWEKQKYPHKTTQQLLQYLRSKGYDVNDMIESDKKQKAAVMEILARLEEANIITQVVTRQSLRAAVPWADLVVSAGGDGTYLTAAAAVADKTPVIGINTDPVGSEGHLCIGGKNPPHDLFQRIVEGKFQFANRSRIRVTVLNKKQEAKNDCILALNEVFVGEDEAAKVSTYSISIDDQPMVKQKSSGLIVTTGTGSTSWYVIFLGVQRYTWKGPATELYEWSIQPNSKSQNQYYGMNRVEEQSVSAILEAMQSMGIEVKANVRGLAEEIAKKMNDKIAFEPDHPNFAYSIREPIFNATFKRTSVRGFARRIRLKSKCSKGFLVLDGATKIPFNSGTEVLLEIFEADALRTIKL</sequence>
<dbReference type="GO" id="GO:0019674">
    <property type="term" value="P:NAD+ metabolic process"/>
    <property type="evidence" value="ECO:0007669"/>
    <property type="project" value="InterPro"/>
</dbReference>
<evidence type="ECO:0000256" key="1">
    <source>
        <dbReference type="ARBA" id="ARBA00010995"/>
    </source>
</evidence>
<dbReference type="InterPro" id="IPR002504">
    <property type="entry name" value="NADK"/>
</dbReference>
<dbReference type="PANTHER" id="PTHR13158:SF4">
    <property type="entry name" value="NAD(+) KINASE"/>
    <property type="match status" value="1"/>
</dbReference>
<dbReference type="PANTHER" id="PTHR13158">
    <property type="match status" value="1"/>
</dbReference>
<dbReference type="GO" id="GO:0005739">
    <property type="term" value="C:mitochondrion"/>
    <property type="evidence" value="ECO:0007669"/>
    <property type="project" value="TreeGrafter"/>
</dbReference>
<evidence type="ECO:0000313" key="7">
    <source>
        <dbReference type="EMBL" id="EYC29404.1"/>
    </source>
</evidence>
<comment type="caution">
    <text evidence="7">The sequence shown here is derived from an EMBL/GenBank/DDBJ whole genome shotgun (WGS) entry which is preliminary data.</text>
</comment>
<evidence type="ECO:0000256" key="3">
    <source>
        <dbReference type="ARBA" id="ARBA00022679"/>
    </source>
</evidence>
<protein>
    <recommendedName>
        <fullName evidence="2">NAD(+) kinase</fullName>
        <ecNumber evidence="2">2.7.1.23</ecNumber>
    </recommendedName>
</protein>
<evidence type="ECO:0000256" key="6">
    <source>
        <dbReference type="ARBA" id="ARBA00023027"/>
    </source>
</evidence>
<keyword evidence="3" id="KW-0808">Transferase</keyword>
<keyword evidence="6" id="KW-0520">NAD</keyword>
<evidence type="ECO:0000256" key="4">
    <source>
        <dbReference type="ARBA" id="ARBA00022777"/>
    </source>
</evidence>
<dbReference type="Proteomes" id="UP000024635">
    <property type="component" value="Unassembled WGS sequence"/>
</dbReference>
<gene>
    <name evidence="7" type="primary">Acey_s0006.g2960</name>
    <name evidence="7" type="synonym">Acey-Y77E11A.2</name>
    <name evidence="7" type="ORF">Y032_0006g2960</name>
</gene>
<accession>A0A016VP89</accession>
<keyword evidence="5" id="KW-0521">NADP</keyword>
<reference evidence="8" key="1">
    <citation type="journal article" date="2015" name="Nat. Genet.">
        <title>The genome and transcriptome of the zoonotic hookworm Ancylostoma ceylanicum identify infection-specific gene families.</title>
        <authorList>
            <person name="Schwarz E.M."/>
            <person name="Hu Y."/>
            <person name="Antoshechkin I."/>
            <person name="Miller M.M."/>
            <person name="Sternberg P.W."/>
            <person name="Aroian R.V."/>
        </authorList>
    </citation>
    <scope>NUCLEOTIDE SEQUENCE</scope>
    <source>
        <strain evidence="8">HY135</strain>
    </source>
</reference>
<dbReference type="Gene3D" id="2.60.200.30">
    <property type="entry name" value="Probable inorganic polyphosphate/atp-NAD kinase, domain 2"/>
    <property type="match status" value="1"/>
</dbReference>
<dbReference type="AlphaFoldDB" id="A0A016VP89"/>
<name>A0A016VP89_9BILA</name>
<dbReference type="Gene3D" id="3.40.50.10330">
    <property type="entry name" value="Probable inorganic polyphosphate/atp-NAD kinase, domain 1"/>
    <property type="match status" value="1"/>
</dbReference>
<dbReference type="InterPro" id="IPR017438">
    <property type="entry name" value="ATP-NAD_kinase_N"/>
</dbReference>
<evidence type="ECO:0000256" key="2">
    <source>
        <dbReference type="ARBA" id="ARBA00012120"/>
    </source>
</evidence>
<organism evidence="7 8">
    <name type="scientific">Ancylostoma ceylanicum</name>
    <dbReference type="NCBI Taxonomy" id="53326"/>
    <lineage>
        <taxon>Eukaryota</taxon>
        <taxon>Metazoa</taxon>
        <taxon>Ecdysozoa</taxon>
        <taxon>Nematoda</taxon>
        <taxon>Chromadorea</taxon>
        <taxon>Rhabditida</taxon>
        <taxon>Rhabditina</taxon>
        <taxon>Rhabditomorpha</taxon>
        <taxon>Strongyloidea</taxon>
        <taxon>Ancylostomatidae</taxon>
        <taxon>Ancylostomatinae</taxon>
        <taxon>Ancylostoma</taxon>
    </lineage>
</organism>